<dbReference type="EMBL" id="JNBS01000355">
    <property type="protein sequence ID" value="OQS06338.1"/>
    <property type="molecule type" value="Genomic_DNA"/>
</dbReference>
<sequence>MFWKILFVCFAWIVFTWKEPKDTIVPSIVWNDTSLSMLQLKRVPAFLVAAPTNTQWNTSHWTLDHVLKNLPKRVVVKHSITSTFRHYDPTLELANVFPSKESTLKVHRRQLHSLITQTKNGSYYLNDELVKLSTQLAKDINPIYNFVAPGMENSAMVKLWLGGPSGVVNLHYDATHNVFHQIHGAKRFLLFPPEAYEGLYLYSRLHPSHRQSQLDLSQSVSELIKHFPRFSTAADMMIDVTLNPGDTMYLPPFWFHCVLTSSPSISVNVWSDAEELKFLNQAMSNPLPYLEALEEIGAIYDLNSHLAHLQLFLKLILSRLVEKPLSLAQKILENQAKYMPTTAVRCGEFQTKKAAMDATLTLKPFVDEFVAISFGQMQIQSSREILLMSYLEALMGNYMTAGQIGPFLRHCVVP</sequence>
<accession>A0A0A7CM07</accession>
<dbReference type="PANTHER" id="PTHR12461:SF105">
    <property type="entry name" value="HYPOXIA-INDUCIBLE FACTOR 1-ALPHA INHIBITOR"/>
    <property type="match status" value="1"/>
</dbReference>
<evidence type="ECO:0000313" key="4">
    <source>
        <dbReference type="EMBL" id="OQS06338.1"/>
    </source>
</evidence>
<reference evidence="3 5" key="1">
    <citation type="journal article" date="2014" name="Genome Biol. Evol.">
        <title>The secreted proteins of Achlya hypogyna and Thraustotheca clavata identify the ancestral oomycete secretome and reveal gene acquisitions by horizontal gene transfer.</title>
        <authorList>
            <person name="Misner I."/>
            <person name="Blouin N."/>
            <person name="Leonard G."/>
            <person name="Richards T.A."/>
            <person name="Lane C.E."/>
        </authorList>
    </citation>
    <scope>NUCLEOTIDE SEQUENCE</scope>
    <source>
        <strain evidence="3 5">ATCC 34112</strain>
    </source>
</reference>
<dbReference type="PANTHER" id="PTHR12461">
    <property type="entry name" value="HYPOXIA-INDUCIBLE FACTOR 1 ALPHA INHIBITOR-RELATED"/>
    <property type="match status" value="1"/>
</dbReference>
<name>A0A0A7CM07_9STRA</name>
<proteinExistence type="predicted"/>
<dbReference type="SUPFAM" id="SSF51197">
    <property type="entry name" value="Clavaminate synthase-like"/>
    <property type="match status" value="1"/>
</dbReference>
<dbReference type="InterPro" id="IPR014710">
    <property type="entry name" value="RmlC-like_jellyroll"/>
</dbReference>
<keyword evidence="5" id="KW-1185">Reference proteome</keyword>
<evidence type="ECO:0000256" key="1">
    <source>
        <dbReference type="SAM" id="SignalP"/>
    </source>
</evidence>
<dbReference type="Gene3D" id="2.60.120.10">
    <property type="entry name" value="Jelly Rolls"/>
    <property type="match status" value="1"/>
</dbReference>
<feature type="domain" description="JmjC" evidence="2">
    <location>
        <begin position="121"/>
        <end position="286"/>
    </location>
</feature>
<dbReference type="InterPro" id="IPR041667">
    <property type="entry name" value="Cupin_8"/>
</dbReference>
<dbReference type="InterPro" id="IPR003347">
    <property type="entry name" value="JmjC_dom"/>
</dbReference>
<dbReference type="PROSITE" id="PS51184">
    <property type="entry name" value="JMJC"/>
    <property type="match status" value="1"/>
</dbReference>
<feature type="signal peptide" evidence="1">
    <location>
        <begin position="1"/>
        <end position="18"/>
    </location>
</feature>
<evidence type="ECO:0000259" key="2">
    <source>
        <dbReference type="PROSITE" id="PS51184"/>
    </source>
</evidence>
<protein>
    <submittedName>
        <fullName evidence="3">Secreted protein</fullName>
    </submittedName>
</protein>
<evidence type="ECO:0000313" key="5">
    <source>
        <dbReference type="Proteomes" id="UP000243217"/>
    </source>
</evidence>
<organism evidence="3">
    <name type="scientific">Thraustotheca clavata</name>
    <dbReference type="NCBI Taxonomy" id="74557"/>
    <lineage>
        <taxon>Eukaryota</taxon>
        <taxon>Sar</taxon>
        <taxon>Stramenopiles</taxon>
        <taxon>Oomycota</taxon>
        <taxon>Saprolegniomycetes</taxon>
        <taxon>Saprolegniales</taxon>
        <taxon>Achlyaceae</taxon>
        <taxon>Thraustotheca</taxon>
    </lineage>
</organism>
<dbReference type="AlphaFoldDB" id="A0A0A7CM07"/>
<evidence type="ECO:0000313" key="3">
    <source>
        <dbReference type="EMBL" id="AIG55429.1"/>
    </source>
</evidence>
<dbReference type="SMART" id="SM00558">
    <property type="entry name" value="JmjC"/>
    <property type="match status" value="1"/>
</dbReference>
<keyword evidence="1" id="KW-0732">Signal</keyword>
<dbReference type="Pfam" id="PF13621">
    <property type="entry name" value="Cupin_8"/>
    <property type="match status" value="1"/>
</dbReference>
<gene>
    <name evidence="4" type="ORF">THRCLA_01627</name>
</gene>
<feature type="chain" id="PRO_5002036945" evidence="1">
    <location>
        <begin position="19"/>
        <end position="414"/>
    </location>
</feature>
<dbReference type="OrthoDB" id="415358at2759"/>
<dbReference type="Proteomes" id="UP000243217">
    <property type="component" value="Unassembled WGS sequence"/>
</dbReference>
<dbReference type="EMBL" id="KM037968">
    <property type="protein sequence ID" value="AIG55429.1"/>
    <property type="molecule type" value="Genomic_DNA"/>
</dbReference>